<organism evidence="1 2">
    <name type="scientific">Mortierella polycephala</name>
    <dbReference type="NCBI Taxonomy" id="41804"/>
    <lineage>
        <taxon>Eukaryota</taxon>
        <taxon>Fungi</taxon>
        <taxon>Fungi incertae sedis</taxon>
        <taxon>Mucoromycota</taxon>
        <taxon>Mortierellomycotina</taxon>
        <taxon>Mortierellomycetes</taxon>
        <taxon>Mortierellales</taxon>
        <taxon>Mortierellaceae</taxon>
        <taxon>Mortierella</taxon>
    </lineage>
</organism>
<protein>
    <recommendedName>
        <fullName evidence="3">F-box domain-containing protein</fullName>
    </recommendedName>
</protein>
<dbReference type="Gene3D" id="3.80.10.10">
    <property type="entry name" value="Ribonuclease Inhibitor"/>
    <property type="match status" value="1"/>
</dbReference>
<dbReference type="Proteomes" id="UP000726737">
    <property type="component" value="Unassembled WGS sequence"/>
</dbReference>
<dbReference type="OrthoDB" id="2335874at2759"/>
<name>A0A9P6UBL1_9FUNG</name>
<reference evidence="1" key="1">
    <citation type="journal article" date="2020" name="Fungal Divers.">
        <title>Resolving the Mortierellaceae phylogeny through synthesis of multi-gene phylogenetics and phylogenomics.</title>
        <authorList>
            <person name="Vandepol N."/>
            <person name="Liber J."/>
            <person name="Desiro A."/>
            <person name="Na H."/>
            <person name="Kennedy M."/>
            <person name="Barry K."/>
            <person name="Grigoriev I.V."/>
            <person name="Miller A.N."/>
            <person name="O'Donnell K."/>
            <person name="Stajich J.E."/>
            <person name="Bonito G."/>
        </authorList>
    </citation>
    <scope>NUCLEOTIDE SEQUENCE</scope>
    <source>
        <strain evidence="1">KOD948</strain>
    </source>
</reference>
<dbReference type="SUPFAM" id="SSF52047">
    <property type="entry name" value="RNI-like"/>
    <property type="match status" value="1"/>
</dbReference>
<evidence type="ECO:0000313" key="1">
    <source>
        <dbReference type="EMBL" id="KAG0267701.1"/>
    </source>
</evidence>
<evidence type="ECO:0000313" key="2">
    <source>
        <dbReference type="Proteomes" id="UP000726737"/>
    </source>
</evidence>
<keyword evidence="2" id="KW-1185">Reference proteome</keyword>
<proteinExistence type="predicted"/>
<dbReference type="AlphaFoldDB" id="A0A9P6UBL1"/>
<sequence>MAQALNLPEIKILVGEHLDRKSIYACVQVSHSFRAVFSPFLYKFLILGSSDASSTQARVAPKTLSANAYHVEELSLAGQWAVEYYEIQYPRLRVLRLDKLKYGPQVLLDQISKAFALGNLARLNPTVEFLSIVRLGLHLPDSFWDAISQEWHKPWTLLIQDISVSEYNADAFLKACARFENIELYEISLEPVAAPLTHCFRRIKTLSIAFHPQPHLMSALDQLAFIKCCPELTSLTWDLRGLILPLQELKEAFKEKTWPKLDSLRLLKTSIESDELQGVLDIAPPLKVLELWSCSFTRVALNSLENRHFKTLVKLQLGNLVGLSDNMALAVLSGCPLLEDFVGGQILAQNIAKWSRPWVCERLKSLRIYIMVYSRDPPEWEHAALVRLAALKNLQFLNLQRNIAQDQHEMHDGRFVIARPIRRALAKEYASLAKLGPHAFHV</sequence>
<dbReference type="EMBL" id="JAAAJA010000001">
    <property type="protein sequence ID" value="KAG0267701.1"/>
    <property type="molecule type" value="Genomic_DNA"/>
</dbReference>
<gene>
    <name evidence="1" type="ORF">BG011_000012</name>
</gene>
<evidence type="ECO:0008006" key="3">
    <source>
        <dbReference type="Google" id="ProtNLM"/>
    </source>
</evidence>
<comment type="caution">
    <text evidence="1">The sequence shown here is derived from an EMBL/GenBank/DDBJ whole genome shotgun (WGS) entry which is preliminary data.</text>
</comment>
<accession>A0A9P6UBL1</accession>
<dbReference type="InterPro" id="IPR032675">
    <property type="entry name" value="LRR_dom_sf"/>
</dbReference>